<keyword evidence="2" id="KW-1185">Reference proteome</keyword>
<gene>
    <name evidence="1" type="ORF">I7822_18035</name>
</gene>
<dbReference type="InterPro" id="IPR036782">
    <property type="entry name" value="NE0471-like_N"/>
</dbReference>
<proteinExistence type="predicted"/>
<accession>A0ABS3N5P7</accession>
<dbReference type="Pfam" id="PF10387">
    <property type="entry name" value="DUF2442"/>
    <property type="match status" value="1"/>
</dbReference>
<dbReference type="EMBL" id="JAGDEL010000015">
    <property type="protein sequence ID" value="MBO1513544.1"/>
    <property type="molecule type" value="Genomic_DNA"/>
</dbReference>
<name>A0ABS3N5P7_9BACI</name>
<protein>
    <submittedName>
        <fullName evidence="1">DUF2442 domain-containing protein</fullName>
    </submittedName>
</protein>
<evidence type="ECO:0000313" key="1">
    <source>
        <dbReference type="EMBL" id="MBO1513544.1"/>
    </source>
</evidence>
<dbReference type="Proteomes" id="UP000663981">
    <property type="component" value="Unassembled WGS sequence"/>
</dbReference>
<dbReference type="RefSeq" id="WP_207980501.1">
    <property type="nucleotide sequence ID" value="NZ_JAGDEL010000015.1"/>
</dbReference>
<sequence length="192" mass="22079">MSGKFETIKPVEKPEGWKWEGTWVSKFGCHLDIVNAQIESKRKLYAEQGYEILDSYIEKGDMFARVKLLVRPIREGNEEEVKPVKGETRVSSKCKNGVKITAVFALMSFKLILEFDNREYRLLNVKGLLKNEKGVLAEILDIDMFRTARVDRIAGTVVFENEVDFDPEILYKSSVNIDHITGNEGEMRHEGY</sequence>
<dbReference type="SUPFAM" id="SSF143880">
    <property type="entry name" value="NE0471 N-terminal domain-like"/>
    <property type="match status" value="1"/>
</dbReference>
<evidence type="ECO:0000313" key="2">
    <source>
        <dbReference type="Proteomes" id="UP000663981"/>
    </source>
</evidence>
<organism evidence="1 2">
    <name type="scientific">Metabacillus bambusae</name>
    <dbReference type="NCBI Taxonomy" id="2795218"/>
    <lineage>
        <taxon>Bacteria</taxon>
        <taxon>Bacillati</taxon>
        <taxon>Bacillota</taxon>
        <taxon>Bacilli</taxon>
        <taxon>Bacillales</taxon>
        <taxon>Bacillaceae</taxon>
        <taxon>Metabacillus</taxon>
    </lineage>
</organism>
<dbReference type="InterPro" id="IPR018841">
    <property type="entry name" value="DUF2442"/>
</dbReference>
<reference evidence="1 2" key="1">
    <citation type="submission" date="2021-03" db="EMBL/GenBank/DDBJ databases">
        <title>Whole genome sequence of Metabacillus bambusae BG109.</title>
        <authorList>
            <person name="Jeong J.W."/>
        </authorList>
    </citation>
    <scope>NUCLEOTIDE SEQUENCE [LARGE SCALE GENOMIC DNA]</scope>
    <source>
        <strain evidence="1 2">BG109</strain>
    </source>
</reference>
<comment type="caution">
    <text evidence="1">The sequence shown here is derived from an EMBL/GenBank/DDBJ whole genome shotgun (WGS) entry which is preliminary data.</text>
</comment>
<dbReference type="Gene3D" id="3.30.2020.10">
    <property type="entry name" value="NE0471-like N-terminal domain"/>
    <property type="match status" value="1"/>
</dbReference>